<comment type="caution">
    <text evidence="1">The sequence shown here is derived from an EMBL/GenBank/DDBJ whole genome shotgun (WGS) entry which is preliminary data.</text>
</comment>
<organism evidence="1 2">
    <name type="scientific">Puccinia sorghi</name>
    <dbReference type="NCBI Taxonomy" id="27349"/>
    <lineage>
        <taxon>Eukaryota</taxon>
        <taxon>Fungi</taxon>
        <taxon>Dikarya</taxon>
        <taxon>Basidiomycota</taxon>
        <taxon>Pucciniomycotina</taxon>
        <taxon>Pucciniomycetes</taxon>
        <taxon>Pucciniales</taxon>
        <taxon>Pucciniaceae</taxon>
        <taxon>Puccinia</taxon>
    </lineage>
</organism>
<dbReference type="Proteomes" id="UP000037035">
    <property type="component" value="Unassembled WGS sequence"/>
</dbReference>
<protein>
    <submittedName>
        <fullName evidence="1">Uncharacterized protein</fullName>
    </submittedName>
</protein>
<dbReference type="EMBL" id="LAVV01008767">
    <property type="protein sequence ID" value="KNZ51989.1"/>
    <property type="molecule type" value="Genomic_DNA"/>
</dbReference>
<evidence type="ECO:0000313" key="2">
    <source>
        <dbReference type="Proteomes" id="UP000037035"/>
    </source>
</evidence>
<dbReference type="AlphaFoldDB" id="A0A0L6UU20"/>
<sequence>MEYKLPRSEKSVEEFWSLMEEHLSPRERGGRGARWVTATLDLQRSNHQGVGLWTQNGARLNQPQWSHEPSGNLSSSYRVYYHHLNRERPRRLARPIFSTLCFL</sequence>
<evidence type="ECO:0000313" key="1">
    <source>
        <dbReference type="EMBL" id="KNZ51989.1"/>
    </source>
</evidence>
<reference evidence="1 2" key="1">
    <citation type="submission" date="2015-08" db="EMBL/GenBank/DDBJ databases">
        <title>Next Generation Sequencing and Analysis of the Genome of Puccinia sorghi L Schw, the Causal Agent of Maize Common Rust.</title>
        <authorList>
            <person name="Rochi L."/>
            <person name="Burguener G."/>
            <person name="Darino M."/>
            <person name="Turjanski A."/>
            <person name="Kreff E."/>
            <person name="Dieguez M.J."/>
            <person name="Sacco F."/>
        </authorList>
    </citation>
    <scope>NUCLEOTIDE SEQUENCE [LARGE SCALE GENOMIC DNA]</scope>
    <source>
        <strain evidence="1 2">RO10H11247</strain>
    </source>
</reference>
<keyword evidence="2" id="KW-1185">Reference proteome</keyword>
<gene>
    <name evidence="1" type="ORF">VP01_3739g1</name>
</gene>
<accession>A0A0L6UU20</accession>
<proteinExistence type="predicted"/>
<dbReference type="VEuPathDB" id="FungiDB:VP01_3739g1"/>
<name>A0A0L6UU20_9BASI</name>